<reference evidence="3 4" key="1">
    <citation type="submission" date="2018-02" db="EMBL/GenBank/DDBJ databases">
        <title>Complete genome sequencing of Faecalibacterium prausnitzii strains isolated from the human gut.</title>
        <authorList>
            <person name="Fitzgerald B.C."/>
            <person name="Shkoporov A.N."/>
            <person name="Ross P.R."/>
            <person name="Hill C."/>
        </authorList>
    </citation>
    <scope>NUCLEOTIDE SEQUENCE [LARGE SCALE GENOMIC DNA]</scope>
    <source>
        <strain evidence="3 4">APC942/31-1</strain>
    </source>
</reference>
<dbReference type="PANTHER" id="PTHR34413:SF2">
    <property type="entry name" value="PROPHAGE TAIL FIBER ASSEMBLY PROTEIN HOMOLOG TFAE-RELATED"/>
    <property type="match status" value="1"/>
</dbReference>
<dbReference type="InterPro" id="IPR051220">
    <property type="entry name" value="TFA_Chaperone"/>
</dbReference>
<evidence type="ECO:0000259" key="2">
    <source>
        <dbReference type="Pfam" id="PF20454"/>
    </source>
</evidence>
<dbReference type="GO" id="GO:0005524">
    <property type="term" value="F:ATP binding"/>
    <property type="evidence" value="ECO:0007669"/>
    <property type="project" value="InterPro"/>
</dbReference>
<name>A0A367FXR4_9FIRM</name>
<dbReference type="Pfam" id="PF20454">
    <property type="entry name" value="GpA_nuclease"/>
    <property type="match status" value="1"/>
</dbReference>
<dbReference type="InterPro" id="IPR008866">
    <property type="entry name" value="Phage_lambda_GpA-like"/>
</dbReference>
<dbReference type="InterPro" id="IPR046454">
    <property type="entry name" value="GpA_endonuclease"/>
</dbReference>
<feature type="domain" description="Phage terminase large subunit GpA ATPase" evidence="1">
    <location>
        <begin position="46"/>
        <end position="279"/>
    </location>
</feature>
<gene>
    <name evidence="3" type="ORF">C4886_11180</name>
</gene>
<accession>A0A367FXR4</accession>
<sequence length="617" mass="70133">MNKSDLQIDFKTVKLFREIAQIVAPPPILTVSQWADRYRKLSAESAAEPGQWNTDRAPYQREILDAVNDPACEEVVIMSSAQVGKTELILNTIGYYVDYDPAPILVVQPTLDMAQAFSKDRLAPMIRDTPALTDKVKDSKSRDSGNTILHKKFPGGHITMAGANSPASLASRPIRIVLMDETDRYPASAGGEGNPIKLAEKRTNTFWNRKKIKVSTPTIKGESQIEKEFLSGSQEEWCVPCPCCGRFQPYEWGRIHFSDATMECSFCGEHISEMDWKQQTGKYIAKFPDRRRKRSFHLNELASPWKHWEEIIRDFQEANKELKENGDINKMKTFINTSLGETWEERGKSADDDSLLSRRERYEAEIPDGVLLLTAGVDVQDDRFEVEITGWGRGYESWGIRYEKIFGDLEKDETWDRLEEYLDRELYFASGTSLLLACTCIDTGGHFTTQCYKWLKKMERKGKRIYGIKGMGGPGIPLIHKVSTNNQYKVKVFILGVDSGKEILMTRLNTVDEGPGYCHFPINAERGYNETYIKGINSEQRVVHIKDGRPVIKWVKKSGTRNEPLDLRNYSTAAAEILRPNWDVLEGKIKAGINYMKKQPKKKATKKTGVASRGVQL</sequence>
<dbReference type="AlphaFoldDB" id="A0A367FXR4"/>
<dbReference type="EMBL" id="PSQG01000015">
    <property type="protein sequence ID" value="RCH43242.1"/>
    <property type="molecule type" value="Genomic_DNA"/>
</dbReference>
<evidence type="ECO:0000313" key="4">
    <source>
        <dbReference type="Proteomes" id="UP000253208"/>
    </source>
</evidence>
<protein>
    <submittedName>
        <fullName evidence="3">Terminase</fullName>
    </submittedName>
</protein>
<dbReference type="GO" id="GO:0004519">
    <property type="term" value="F:endonuclease activity"/>
    <property type="evidence" value="ECO:0007669"/>
    <property type="project" value="InterPro"/>
</dbReference>
<dbReference type="GO" id="GO:0016887">
    <property type="term" value="F:ATP hydrolysis activity"/>
    <property type="evidence" value="ECO:0007669"/>
    <property type="project" value="InterPro"/>
</dbReference>
<dbReference type="InterPro" id="IPR027417">
    <property type="entry name" value="P-loop_NTPase"/>
</dbReference>
<comment type="caution">
    <text evidence="3">The sequence shown here is derived from an EMBL/GenBank/DDBJ whole genome shotgun (WGS) entry which is preliminary data.</text>
</comment>
<proteinExistence type="inferred from homology"/>
<evidence type="ECO:0000259" key="1">
    <source>
        <dbReference type="Pfam" id="PF05876"/>
    </source>
</evidence>
<dbReference type="RefSeq" id="WP_114002365.1">
    <property type="nucleotide sequence ID" value="NZ_PSQG01000015.1"/>
</dbReference>
<dbReference type="Gene3D" id="3.40.50.300">
    <property type="entry name" value="P-loop containing nucleotide triphosphate hydrolases"/>
    <property type="match status" value="1"/>
</dbReference>
<feature type="domain" description="Terminase large subunit GpA endonuclease" evidence="2">
    <location>
        <begin position="294"/>
        <end position="581"/>
    </location>
</feature>
<dbReference type="PANTHER" id="PTHR34413">
    <property type="entry name" value="PROPHAGE TAIL FIBER ASSEMBLY PROTEIN HOMOLOG TFAE-RELATED-RELATED"/>
    <property type="match status" value="1"/>
</dbReference>
<dbReference type="Proteomes" id="UP000253208">
    <property type="component" value="Unassembled WGS sequence"/>
</dbReference>
<dbReference type="Pfam" id="PF05876">
    <property type="entry name" value="GpA_ATPase"/>
    <property type="match status" value="1"/>
</dbReference>
<organism evidence="3 4">
    <name type="scientific">Blautia obeum</name>
    <dbReference type="NCBI Taxonomy" id="40520"/>
    <lineage>
        <taxon>Bacteria</taxon>
        <taxon>Bacillati</taxon>
        <taxon>Bacillota</taxon>
        <taxon>Clostridia</taxon>
        <taxon>Lachnospirales</taxon>
        <taxon>Lachnospiraceae</taxon>
        <taxon>Blautia</taxon>
    </lineage>
</organism>
<dbReference type="HAMAP" id="MF_04144">
    <property type="entry name" value="TERL_LAMBDA"/>
    <property type="match status" value="1"/>
</dbReference>
<dbReference type="InterPro" id="IPR046453">
    <property type="entry name" value="GpA_ATPase"/>
</dbReference>
<evidence type="ECO:0000313" key="3">
    <source>
        <dbReference type="EMBL" id="RCH43242.1"/>
    </source>
</evidence>